<protein>
    <submittedName>
        <fullName evidence="1">Uncharacterized protein</fullName>
    </submittedName>
</protein>
<dbReference type="AlphaFoldDB" id="A0A6J4L7M5"/>
<accession>A0A6J4L7M5</accession>
<reference evidence="1" key="1">
    <citation type="submission" date="2020-02" db="EMBL/GenBank/DDBJ databases">
        <authorList>
            <person name="Meier V. D."/>
        </authorList>
    </citation>
    <scope>NUCLEOTIDE SEQUENCE</scope>
    <source>
        <strain evidence="1">AVDCRST_MAG93</strain>
    </source>
</reference>
<name>A0A6J4L7M5_9CHLR</name>
<dbReference type="EMBL" id="CADCTR010001970">
    <property type="protein sequence ID" value="CAA9323481.1"/>
    <property type="molecule type" value="Genomic_DNA"/>
</dbReference>
<evidence type="ECO:0000313" key="1">
    <source>
        <dbReference type="EMBL" id="CAA9323481.1"/>
    </source>
</evidence>
<organism evidence="1">
    <name type="scientific">uncultured Chloroflexia bacterium</name>
    <dbReference type="NCBI Taxonomy" id="1672391"/>
    <lineage>
        <taxon>Bacteria</taxon>
        <taxon>Bacillati</taxon>
        <taxon>Chloroflexota</taxon>
        <taxon>Chloroflexia</taxon>
        <taxon>environmental samples</taxon>
    </lineage>
</organism>
<proteinExistence type="predicted"/>
<gene>
    <name evidence="1" type="ORF">AVDCRST_MAG93-5859</name>
</gene>
<sequence length="52" mass="5556">MAASNPFQASRPNVRFRPIADLAADHLGLDMKRIFEPAPIGAYSSATGLELA</sequence>